<organism evidence="1 2">
    <name type="scientific">Cephalotus follicularis</name>
    <name type="common">Albany pitcher plant</name>
    <dbReference type="NCBI Taxonomy" id="3775"/>
    <lineage>
        <taxon>Eukaryota</taxon>
        <taxon>Viridiplantae</taxon>
        <taxon>Streptophyta</taxon>
        <taxon>Embryophyta</taxon>
        <taxon>Tracheophyta</taxon>
        <taxon>Spermatophyta</taxon>
        <taxon>Magnoliopsida</taxon>
        <taxon>eudicotyledons</taxon>
        <taxon>Gunneridae</taxon>
        <taxon>Pentapetalae</taxon>
        <taxon>rosids</taxon>
        <taxon>fabids</taxon>
        <taxon>Oxalidales</taxon>
        <taxon>Cephalotaceae</taxon>
        <taxon>Cephalotus</taxon>
    </lineage>
</organism>
<dbReference type="Proteomes" id="UP000187406">
    <property type="component" value="Unassembled WGS sequence"/>
</dbReference>
<dbReference type="InParanoid" id="A0A1Q3BTM6"/>
<dbReference type="EMBL" id="BDDD01000893">
    <property type="protein sequence ID" value="GAV71232.1"/>
    <property type="molecule type" value="Genomic_DNA"/>
</dbReference>
<evidence type="ECO:0000313" key="1">
    <source>
        <dbReference type="EMBL" id="GAV71232.1"/>
    </source>
</evidence>
<dbReference type="Gene3D" id="3.30.420.10">
    <property type="entry name" value="Ribonuclease H-like superfamily/Ribonuclease H"/>
    <property type="match status" value="1"/>
</dbReference>
<gene>
    <name evidence="1" type="ORF">CFOL_v3_14726</name>
</gene>
<dbReference type="PANTHER" id="PTHR42648:SF28">
    <property type="entry name" value="TRANSPOSON-ENCODED PROTEIN WITH RIBONUCLEASE H-LIKE AND RETROVIRUS ZINC FINGER-LIKE DOMAINS"/>
    <property type="match status" value="1"/>
</dbReference>
<name>A0A1Q3BTM6_CEPFO</name>
<dbReference type="AlphaFoldDB" id="A0A1Q3BTM6"/>
<reference evidence="2" key="1">
    <citation type="submission" date="2016-04" db="EMBL/GenBank/DDBJ databases">
        <title>Cephalotus genome sequencing.</title>
        <authorList>
            <person name="Fukushima K."/>
            <person name="Hasebe M."/>
            <person name="Fang X."/>
        </authorList>
    </citation>
    <scope>NUCLEOTIDE SEQUENCE [LARGE SCALE GENOMIC DNA]</scope>
    <source>
        <strain evidence="2">cv. St1</strain>
    </source>
</reference>
<dbReference type="InterPro" id="IPR036397">
    <property type="entry name" value="RNaseH_sf"/>
</dbReference>
<sequence length="111" mass="12361">MNRTLLERARCILSNAGLSKKYWAEAVHTAAYLVNRFPSTAMELQTPQEVWSGTTGDYSGLKVFGCPAYTHVNNGKLDPRVNCDIRVLVQSVSVSLRDFCLSVYLSVSLFL</sequence>
<protein>
    <recommendedName>
        <fullName evidence="3">Retrovirus-related Pol polyprotein from transposon TNT 1-94</fullName>
    </recommendedName>
</protein>
<dbReference type="InterPro" id="IPR012337">
    <property type="entry name" value="RNaseH-like_sf"/>
</dbReference>
<keyword evidence="2" id="KW-1185">Reference proteome</keyword>
<dbReference type="SUPFAM" id="SSF53098">
    <property type="entry name" value="Ribonuclease H-like"/>
    <property type="match status" value="1"/>
</dbReference>
<accession>A0A1Q3BTM6</accession>
<dbReference type="PANTHER" id="PTHR42648">
    <property type="entry name" value="TRANSPOSASE, PUTATIVE-RELATED"/>
    <property type="match status" value="1"/>
</dbReference>
<dbReference type="OrthoDB" id="6776856at2759"/>
<dbReference type="GO" id="GO:0003676">
    <property type="term" value="F:nucleic acid binding"/>
    <property type="evidence" value="ECO:0007669"/>
    <property type="project" value="InterPro"/>
</dbReference>
<evidence type="ECO:0000313" key="2">
    <source>
        <dbReference type="Proteomes" id="UP000187406"/>
    </source>
</evidence>
<evidence type="ECO:0008006" key="3">
    <source>
        <dbReference type="Google" id="ProtNLM"/>
    </source>
</evidence>
<proteinExistence type="predicted"/>
<dbReference type="InterPro" id="IPR039537">
    <property type="entry name" value="Retrotran_Ty1/copia-like"/>
</dbReference>
<dbReference type="STRING" id="3775.A0A1Q3BTM6"/>
<comment type="caution">
    <text evidence="1">The sequence shown here is derived from an EMBL/GenBank/DDBJ whole genome shotgun (WGS) entry which is preliminary data.</text>
</comment>